<dbReference type="HOGENOM" id="CLU_210595_0_0_9"/>
<proteinExistence type="predicted"/>
<accession>R2RSL4</accession>
<dbReference type="PATRIC" id="fig|1158607.3.peg.5236"/>
<gene>
    <name evidence="1" type="ORF">UAU_05267</name>
</gene>
<dbReference type="Proteomes" id="UP000013782">
    <property type="component" value="Unassembled WGS sequence"/>
</dbReference>
<name>R2RSL4_9ENTE</name>
<reference evidence="1 2" key="1">
    <citation type="submission" date="2013-02" db="EMBL/GenBank/DDBJ databases">
        <title>The Genome Sequence of Enterococcus pallens BAA-351.</title>
        <authorList>
            <consortium name="The Broad Institute Genome Sequencing Platform"/>
            <consortium name="The Broad Institute Genome Sequencing Center for Infectious Disease"/>
            <person name="Earl A.M."/>
            <person name="Gilmore M.S."/>
            <person name="Lebreton F."/>
            <person name="Walker B."/>
            <person name="Young S.K."/>
            <person name="Zeng Q."/>
            <person name="Gargeya S."/>
            <person name="Fitzgerald M."/>
            <person name="Haas B."/>
            <person name="Abouelleil A."/>
            <person name="Alvarado L."/>
            <person name="Arachchi H.M."/>
            <person name="Berlin A.M."/>
            <person name="Chapman S.B."/>
            <person name="Dewar J."/>
            <person name="Goldberg J."/>
            <person name="Griggs A."/>
            <person name="Gujja S."/>
            <person name="Hansen M."/>
            <person name="Howarth C."/>
            <person name="Imamovic A."/>
            <person name="Larimer J."/>
            <person name="McCowan C."/>
            <person name="Murphy C."/>
            <person name="Neiman D."/>
            <person name="Pearson M."/>
            <person name="Priest M."/>
            <person name="Roberts A."/>
            <person name="Saif S."/>
            <person name="Shea T."/>
            <person name="Sisk P."/>
            <person name="Sykes S."/>
            <person name="Wortman J."/>
            <person name="Nusbaum C."/>
            <person name="Birren B."/>
        </authorList>
    </citation>
    <scope>NUCLEOTIDE SEQUENCE [LARGE SCALE GENOMIC DNA]</scope>
    <source>
        <strain evidence="1 2">ATCC BAA-351</strain>
    </source>
</reference>
<comment type="caution">
    <text evidence="1">The sequence shown here is derived from an EMBL/GenBank/DDBJ whole genome shotgun (WGS) entry which is preliminary data.</text>
</comment>
<organism evidence="1 2">
    <name type="scientific">Enterococcus pallens ATCC BAA-351</name>
    <dbReference type="NCBI Taxonomy" id="1158607"/>
    <lineage>
        <taxon>Bacteria</taxon>
        <taxon>Bacillati</taxon>
        <taxon>Bacillota</taxon>
        <taxon>Bacilli</taxon>
        <taxon>Lactobacillales</taxon>
        <taxon>Enterococcaceae</taxon>
        <taxon>Enterococcus</taxon>
    </lineage>
</organism>
<dbReference type="EMBL" id="AJAQ01000054">
    <property type="protein sequence ID" value="EOH86345.1"/>
    <property type="molecule type" value="Genomic_DNA"/>
</dbReference>
<dbReference type="AlphaFoldDB" id="R2RSL4"/>
<dbReference type="eggNOG" id="COG0389">
    <property type="taxonomic scope" value="Bacteria"/>
</dbReference>
<keyword evidence="2" id="KW-1185">Reference proteome</keyword>
<evidence type="ECO:0008006" key="3">
    <source>
        <dbReference type="Google" id="ProtNLM"/>
    </source>
</evidence>
<dbReference type="STRING" id="160454.RV10_GL002401"/>
<evidence type="ECO:0000313" key="1">
    <source>
        <dbReference type="EMBL" id="EOH86345.1"/>
    </source>
</evidence>
<sequence>MNLFEEPEKQLDNRKIDFVVDNIRKKYGFKAIVHATSLMPGARAIDRSSLVGGHAGGMSGIEADPHNATN</sequence>
<protein>
    <recommendedName>
        <fullName evidence="3">DNA polymerase Y-family little finger domain-containing protein</fullName>
    </recommendedName>
</protein>
<evidence type="ECO:0000313" key="2">
    <source>
        <dbReference type="Proteomes" id="UP000013782"/>
    </source>
</evidence>